<protein>
    <submittedName>
        <fullName evidence="2">Uncharacterized protein</fullName>
    </submittedName>
</protein>
<evidence type="ECO:0000313" key="2">
    <source>
        <dbReference type="EMBL" id="EJW70953.1"/>
    </source>
</evidence>
<evidence type="ECO:0000313" key="3">
    <source>
        <dbReference type="Proteomes" id="UP000004810"/>
    </source>
</evidence>
<comment type="caution">
    <text evidence="2">The sequence shown here is derived from an EMBL/GenBank/DDBJ whole genome shotgun (WGS) entry which is preliminary data.</text>
</comment>
<organism evidence="2 3">
    <name type="scientific">Wuchereria bancrofti</name>
    <dbReference type="NCBI Taxonomy" id="6293"/>
    <lineage>
        <taxon>Eukaryota</taxon>
        <taxon>Metazoa</taxon>
        <taxon>Ecdysozoa</taxon>
        <taxon>Nematoda</taxon>
        <taxon>Chromadorea</taxon>
        <taxon>Rhabditida</taxon>
        <taxon>Spirurina</taxon>
        <taxon>Spiruromorpha</taxon>
        <taxon>Filarioidea</taxon>
        <taxon>Onchocercidae</taxon>
        <taxon>Wuchereria</taxon>
    </lineage>
</organism>
<keyword evidence="1" id="KW-0175">Coiled coil</keyword>
<dbReference type="EMBL" id="ADBV01020012">
    <property type="protein sequence ID" value="EJW70953.1"/>
    <property type="molecule type" value="Genomic_DNA"/>
</dbReference>
<dbReference type="Proteomes" id="UP000004810">
    <property type="component" value="Unassembled WGS sequence"/>
</dbReference>
<feature type="coiled-coil region" evidence="1">
    <location>
        <begin position="18"/>
        <end position="80"/>
    </location>
</feature>
<proteinExistence type="predicted"/>
<name>J9DMW3_WUCBA</name>
<gene>
    <name evidence="2" type="ORF">WUBG_18139</name>
</gene>
<dbReference type="AlphaFoldDB" id="J9DMW3"/>
<evidence type="ECO:0000256" key="1">
    <source>
        <dbReference type="SAM" id="Coils"/>
    </source>
</evidence>
<feature type="non-terminal residue" evidence="2">
    <location>
        <position position="111"/>
    </location>
</feature>
<accession>J9DMW3</accession>
<reference evidence="3" key="1">
    <citation type="submission" date="2012-08" db="EMBL/GenBank/DDBJ databases">
        <title>The Genome Sequence of Wuchereria bancrofti.</title>
        <authorList>
            <person name="Nutman T.B."/>
            <person name="Fink D.L."/>
            <person name="Russ C."/>
            <person name="Young S."/>
            <person name="Zeng Q."/>
            <person name="Koehrsen M."/>
            <person name="Alvarado L."/>
            <person name="Berlin A."/>
            <person name="Chapman S.B."/>
            <person name="Chen Z."/>
            <person name="Freedman E."/>
            <person name="Gellesch M."/>
            <person name="Goldberg J."/>
            <person name="Griggs A."/>
            <person name="Gujja S."/>
            <person name="Heilman E.R."/>
            <person name="Heiman D."/>
            <person name="Hepburn T."/>
            <person name="Howarth C."/>
            <person name="Jen D."/>
            <person name="Larson L."/>
            <person name="Lewis B."/>
            <person name="Mehta T."/>
            <person name="Park D."/>
            <person name="Pearson M."/>
            <person name="Roberts A."/>
            <person name="Saif S."/>
            <person name="Shea T."/>
            <person name="Shenoy N."/>
            <person name="Sisk P."/>
            <person name="Stolte C."/>
            <person name="Sykes S."/>
            <person name="Walk T."/>
            <person name="White J."/>
            <person name="Yandava C."/>
            <person name="Haas B."/>
            <person name="Henn M.R."/>
            <person name="Nusbaum C."/>
            <person name="Birren B."/>
        </authorList>
    </citation>
    <scope>NUCLEOTIDE SEQUENCE [LARGE SCALE GENOMIC DNA]</scope>
    <source>
        <strain evidence="3">NA</strain>
    </source>
</reference>
<sequence>MNAIGKNKSNRGTVFSRKKDLLAELEKAEEELAGFRKNESSYRTRLQLLERQYARITEEAKELSETVQQSEQMNRHLRSELNKALQPRLMEETQPTMMLRRRVELLITHNK</sequence>